<evidence type="ECO:0000313" key="6">
    <source>
        <dbReference type="WBParaSite" id="SMRG1_76000.3"/>
    </source>
</evidence>
<evidence type="ECO:0000313" key="3">
    <source>
        <dbReference type="Proteomes" id="UP000050790"/>
    </source>
</evidence>
<dbReference type="Pfam" id="PF00582">
    <property type="entry name" value="Usp"/>
    <property type="match status" value="1"/>
</dbReference>
<dbReference type="CDD" id="cd23659">
    <property type="entry name" value="USP_At3g01520-like"/>
    <property type="match status" value="1"/>
</dbReference>
<feature type="transmembrane region" description="Helical" evidence="1">
    <location>
        <begin position="12"/>
        <end position="31"/>
    </location>
</feature>
<dbReference type="PRINTS" id="PR01438">
    <property type="entry name" value="UNVRSLSTRESS"/>
</dbReference>
<evidence type="ECO:0000313" key="4">
    <source>
        <dbReference type="WBParaSite" id="SMRG1_76000.1"/>
    </source>
</evidence>
<dbReference type="PANTHER" id="PTHR46989:SF3">
    <property type="entry name" value="USPA DOMAIN-CONTAINING PROTEIN"/>
    <property type="match status" value="1"/>
</dbReference>
<feature type="domain" description="UspA" evidence="2">
    <location>
        <begin position="38"/>
        <end position="184"/>
    </location>
</feature>
<evidence type="ECO:0000313" key="5">
    <source>
        <dbReference type="WBParaSite" id="SMRG1_76000.2"/>
    </source>
</evidence>
<dbReference type="Gene3D" id="3.40.50.620">
    <property type="entry name" value="HUPs"/>
    <property type="match status" value="1"/>
</dbReference>
<accession>A0AA85ACJ3</accession>
<sequence length="189" mass="21220">MISQFNWLESLLLFRYIINGCLTFIGCGIMADAGESSRVILIPIDGSDHCDRAFRWYLENMKRDTDCITFVHVIEPVYNTPAIGMTMESPPIPDMTRVMEESIEQGKKLGQKYMHEAKSHKLNAKAFLHVDTKPGSSLVKAISDHKANVILMGNRGLGAIRRTFLGSVSDYVLHHAHIPVVIVPPQEKQ</sequence>
<reference evidence="4 5" key="1">
    <citation type="submission" date="2023-11" db="UniProtKB">
        <authorList>
            <consortium name="WormBaseParasite"/>
        </authorList>
    </citation>
    <scope>IDENTIFICATION</scope>
</reference>
<keyword evidence="1" id="KW-0812">Transmembrane</keyword>
<dbReference type="WBParaSite" id="SMRG1_76000.1">
    <property type="protein sequence ID" value="SMRG1_76000.1"/>
    <property type="gene ID" value="SMRG1_76000"/>
</dbReference>
<dbReference type="AlphaFoldDB" id="A0AA85ACJ3"/>
<keyword evidence="1" id="KW-0472">Membrane</keyword>
<dbReference type="WBParaSite" id="SMRG1_76000.2">
    <property type="protein sequence ID" value="SMRG1_76000.2"/>
    <property type="gene ID" value="SMRG1_76000"/>
</dbReference>
<dbReference type="SUPFAM" id="SSF52402">
    <property type="entry name" value="Adenine nucleotide alpha hydrolases-like"/>
    <property type="match status" value="1"/>
</dbReference>
<dbReference type="WBParaSite" id="SMRG1_76000.4">
    <property type="protein sequence ID" value="SMRG1_76000.4"/>
    <property type="gene ID" value="SMRG1_76000"/>
</dbReference>
<name>A0AA85ACJ3_9TREM</name>
<organism evidence="3 6">
    <name type="scientific">Schistosoma margrebowiei</name>
    <dbReference type="NCBI Taxonomy" id="48269"/>
    <lineage>
        <taxon>Eukaryota</taxon>
        <taxon>Metazoa</taxon>
        <taxon>Spiralia</taxon>
        <taxon>Lophotrochozoa</taxon>
        <taxon>Platyhelminthes</taxon>
        <taxon>Trematoda</taxon>
        <taxon>Digenea</taxon>
        <taxon>Strigeidida</taxon>
        <taxon>Schistosomatoidea</taxon>
        <taxon>Schistosomatidae</taxon>
        <taxon>Schistosoma</taxon>
    </lineage>
</organism>
<keyword evidence="1" id="KW-1133">Transmembrane helix</keyword>
<evidence type="ECO:0000256" key="1">
    <source>
        <dbReference type="SAM" id="Phobius"/>
    </source>
</evidence>
<dbReference type="Proteomes" id="UP000050790">
    <property type="component" value="Unassembled WGS sequence"/>
</dbReference>
<dbReference type="InterPro" id="IPR014729">
    <property type="entry name" value="Rossmann-like_a/b/a_fold"/>
</dbReference>
<dbReference type="PANTHER" id="PTHR46989">
    <property type="entry name" value="USP DOMAIN-CONTAINING PROTEIN"/>
    <property type="match status" value="1"/>
</dbReference>
<proteinExistence type="predicted"/>
<dbReference type="InterPro" id="IPR006015">
    <property type="entry name" value="Universal_stress_UspA"/>
</dbReference>
<protein>
    <submittedName>
        <fullName evidence="4 5">Usp domain-containing protein</fullName>
    </submittedName>
</protein>
<dbReference type="InterPro" id="IPR006016">
    <property type="entry name" value="UspA"/>
</dbReference>
<evidence type="ECO:0000259" key="2">
    <source>
        <dbReference type="Pfam" id="PF00582"/>
    </source>
</evidence>
<dbReference type="WBParaSite" id="SMRG1_76000.3">
    <property type="protein sequence ID" value="SMRG1_76000.3"/>
    <property type="gene ID" value="SMRG1_76000"/>
</dbReference>